<evidence type="ECO:0000313" key="1">
    <source>
        <dbReference type="EMBL" id="CAD7586850.1"/>
    </source>
</evidence>
<dbReference type="AlphaFoldDB" id="A0A7R9JPM3"/>
<accession>A0A7R9JPM3</accession>
<name>A0A7R9JPM3_TIMGE</name>
<sequence>MQVVTRVRTSPHFPGGMLSMFLNASGYTSPHLTAFFRWNAIHVFKCKWLHESAPHRERNPLVSSSAGIFSIHVNVVGWFFRNHFVYEYPCPVSSPGISLRPQDFNCDILATLNSFISKMLLSGRTLMGLYLG</sequence>
<reference evidence="1" key="1">
    <citation type="submission" date="2020-11" db="EMBL/GenBank/DDBJ databases">
        <authorList>
            <person name="Tran Van P."/>
        </authorList>
    </citation>
    <scope>NUCLEOTIDE SEQUENCE</scope>
</reference>
<protein>
    <submittedName>
        <fullName evidence="1">Uncharacterized protein</fullName>
    </submittedName>
</protein>
<gene>
    <name evidence="1" type="ORF">TGEB3V08_LOCUS1123</name>
</gene>
<organism evidence="1">
    <name type="scientific">Timema genevievae</name>
    <name type="common">Walking stick</name>
    <dbReference type="NCBI Taxonomy" id="629358"/>
    <lineage>
        <taxon>Eukaryota</taxon>
        <taxon>Metazoa</taxon>
        <taxon>Ecdysozoa</taxon>
        <taxon>Arthropoda</taxon>
        <taxon>Hexapoda</taxon>
        <taxon>Insecta</taxon>
        <taxon>Pterygota</taxon>
        <taxon>Neoptera</taxon>
        <taxon>Polyneoptera</taxon>
        <taxon>Phasmatodea</taxon>
        <taxon>Timematodea</taxon>
        <taxon>Timematoidea</taxon>
        <taxon>Timematidae</taxon>
        <taxon>Timema</taxon>
    </lineage>
</organism>
<proteinExistence type="predicted"/>
<dbReference type="EMBL" id="OE839346">
    <property type="protein sequence ID" value="CAD7586850.1"/>
    <property type="molecule type" value="Genomic_DNA"/>
</dbReference>